<feature type="transmembrane region" description="Helical" evidence="1">
    <location>
        <begin position="79"/>
        <end position="98"/>
    </location>
</feature>
<evidence type="ECO:0000256" key="1">
    <source>
        <dbReference type="SAM" id="Phobius"/>
    </source>
</evidence>
<keyword evidence="1" id="KW-1133">Transmembrane helix</keyword>
<sequence>MNLGLVYILCIVAGLAIPVFDVIVGAVGGALDLDVDFDGDVGFDGPVSVNLMSISFSVVVFGAVGRLCLLFHLPGLVTALIGLAAGIAGGWAIGKYIIAPLKRNRSYAQGIMAQRWKEGTVKLEVRKDFVGTITVLSAVGSKVTYSAKPAPWVEENIPVGEEVLIVDVDEEKKICIVCPIGKAKEMKA</sequence>
<name>A0A926E9Y7_9FIRM</name>
<evidence type="ECO:0008006" key="4">
    <source>
        <dbReference type="Google" id="ProtNLM"/>
    </source>
</evidence>
<comment type="caution">
    <text evidence="2">The sequence shown here is derived from an EMBL/GenBank/DDBJ whole genome shotgun (WGS) entry which is preliminary data.</text>
</comment>
<dbReference type="EMBL" id="JACRTC010000002">
    <property type="protein sequence ID" value="MBC8570037.1"/>
    <property type="molecule type" value="Genomic_DNA"/>
</dbReference>
<organism evidence="2 3">
    <name type="scientific">Zongyangia hominis</name>
    <dbReference type="NCBI Taxonomy" id="2763677"/>
    <lineage>
        <taxon>Bacteria</taxon>
        <taxon>Bacillati</taxon>
        <taxon>Bacillota</taxon>
        <taxon>Clostridia</taxon>
        <taxon>Eubacteriales</taxon>
        <taxon>Oscillospiraceae</taxon>
        <taxon>Zongyangia</taxon>
    </lineage>
</organism>
<accession>A0A926E9Y7</accession>
<reference evidence="2" key="1">
    <citation type="submission" date="2020-08" db="EMBL/GenBank/DDBJ databases">
        <title>Genome public.</title>
        <authorList>
            <person name="Liu C."/>
            <person name="Sun Q."/>
        </authorList>
    </citation>
    <scope>NUCLEOTIDE SEQUENCE</scope>
    <source>
        <strain evidence="2">NSJ-54</strain>
    </source>
</reference>
<feature type="transmembrane region" description="Helical" evidence="1">
    <location>
        <begin position="6"/>
        <end position="31"/>
    </location>
</feature>
<dbReference type="InterPro" id="IPR012340">
    <property type="entry name" value="NA-bd_OB-fold"/>
</dbReference>
<proteinExistence type="predicted"/>
<gene>
    <name evidence="2" type="ORF">H8709_04260</name>
</gene>
<feature type="transmembrane region" description="Helical" evidence="1">
    <location>
        <begin position="51"/>
        <end position="73"/>
    </location>
</feature>
<protein>
    <recommendedName>
        <fullName evidence="4">NfeD-like C-terminal domain-containing protein</fullName>
    </recommendedName>
</protein>
<dbReference type="Proteomes" id="UP000660861">
    <property type="component" value="Unassembled WGS sequence"/>
</dbReference>
<evidence type="ECO:0000313" key="2">
    <source>
        <dbReference type="EMBL" id="MBC8570037.1"/>
    </source>
</evidence>
<keyword evidence="3" id="KW-1185">Reference proteome</keyword>
<keyword evidence="1" id="KW-0812">Transmembrane</keyword>
<evidence type="ECO:0000313" key="3">
    <source>
        <dbReference type="Proteomes" id="UP000660861"/>
    </source>
</evidence>
<dbReference type="Gene3D" id="2.40.50.140">
    <property type="entry name" value="Nucleic acid-binding proteins"/>
    <property type="match status" value="1"/>
</dbReference>
<keyword evidence="1" id="KW-0472">Membrane</keyword>
<dbReference type="RefSeq" id="WP_262397135.1">
    <property type="nucleotide sequence ID" value="NZ_JACRTC010000002.1"/>
</dbReference>
<dbReference type="AlphaFoldDB" id="A0A926E9Y7"/>